<dbReference type="OrthoDB" id="28894at2759"/>
<dbReference type="AlphaFoldDB" id="A0A087UUH1"/>
<keyword evidence="2" id="KW-1185">Reference proteome</keyword>
<dbReference type="SUPFAM" id="SSF55753">
    <property type="entry name" value="Actin depolymerizing proteins"/>
    <property type="match status" value="1"/>
</dbReference>
<evidence type="ECO:0000313" key="1">
    <source>
        <dbReference type="EMBL" id="KFM81010.1"/>
    </source>
</evidence>
<dbReference type="Gene3D" id="3.40.20.10">
    <property type="entry name" value="Severin"/>
    <property type="match status" value="1"/>
</dbReference>
<evidence type="ECO:0000313" key="2">
    <source>
        <dbReference type="Proteomes" id="UP000054359"/>
    </source>
</evidence>
<sequence>METALQYCQGKNSEEVPKAFVVNAGAEPLSFTNIFPQWQEWSIKDVAT</sequence>
<proteinExistence type="predicted"/>
<gene>
    <name evidence="1" type="ORF">X975_25923</name>
</gene>
<accession>A0A087UUH1</accession>
<reference evidence="1 2" key="1">
    <citation type="submission" date="2013-11" db="EMBL/GenBank/DDBJ databases">
        <title>Genome sequencing of Stegodyphus mimosarum.</title>
        <authorList>
            <person name="Bechsgaard J."/>
        </authorList>
    </citation>
    <scope>NUCLEOTIDE SEQUENCE [LARGE SCALE GENOMIC DNA]</scope>
</reference>
<dbReference type="InterPro" id="IPR029006">
    <property type="entry name" value="ADF-H/Gelsolin-like_dom_sf"/>
</dbReference>
<feature type="non-terminal residue" evidence="1">
    <location>
        <position position="48"/>
    </location>
</feature>
<organism evidence="1 2">
    <name type="scientific">Stegodyphus mimosarum</name>
    <name type="common">African social velvet spider</name>
    <dbReference type="NCBI Taxonomy" id="407821"/>
    <lineage>
        <taxon>Eukaryota</taxon>
        <taxon>Metazoa</taxon>
        <taxon>Ecdysozoa</taxon>
        <taxon>Arthropoda</taxon>
        <taxon>Chelicerata</taxon>
        <taxon>Arachnida</taxon>
        <taxon>Araneae</taxon>
        <taxon>Araneomorphae</taxon>
        <taxon>Entelegynae</taxon>
        <taxon>Eresoidea</taxon>
        <taxon>Eresidae</taxon>
        <taxon>Stegodyphus</taxon>
    </lineage>
</organism>
<dbReference type="EMBL" id="KK121684">
    <property type="protein sequence ID" value="KFM81010.1"/>
    <property type="molecule type" value="Genomic_DNA"/>
</dbReference>
<dbReference type="Proteomes" id="UP000054359">
    <property type="component" value="Unassembled WGS sequence"/>
</dbReference>
<name>A0A087UUH1_STEMI</name>
<protein>
    <submittedName>
        <fullName evidence="1">Supervillin</fullName>
    </submittedName>
</protein>